<dbReference type="GO" id="GO:0009117">
    <property type="term" value="P:nucleotide metabolic process"/>
    <property type="evidence" value="ECO:0007669"/>
    <property type="project" value="TreeGrafter"/>
</dbReference>
<evidence type="ECO:0000259" key="4">
    <source>
        <dbReference type="PROSITE" id="PS51084"/>
    </source>
</evidence>
<name>A0A5B9D8G1_9ARCH</name>
<evidence type="ECO:0000256" key="1">
    <source>
        <dbReference type="PIRSR" id="PIRSR601310-1"/>
    </source>
</evidence>
<dbReference type="KEGG" id="psyt:DSAG12_00717"/>
<keyword evidence="5" id="KW-0808">Transferase</keyword>
<dbReference type="EMBL" id="CP042905">
    <property type="protein sequence ID" value="QEE14896.1"/>
    <property type="molecule type" value="Genomic_DNA"/>
</dbReference>
<accession>A0A5B9D8G1</accession>
<reference evidence="5 6" key="2">
    <citation type="journal article" date="2024" name="Int. J. Syst. Evol. Microbiol.">
        <title>Promethearchaeum syntrophicum gen. nov., sp. nov., an anaerobic, obligately syntrophic archaeon, the first isolate of the lineage 'Asgard' archaea, and proposal of the new archaeal phylum Promethearchaeota phyl. nov. and kingdom Promethearchaeati regn. nov.</title>
        <authorList>
            <person name="Imachi H."/>
            <person name="Nobu M.K."/>
            <person name="Kato S."/>
            <person name="Takaki Y."/>
            <person name="Miyazaki M."/>
            <person name="Miyata M."/>
            <person name="Ogawara M."/>
            <person name="Saito Y."/>
            <person name="Sakai S."/>
            <person name="Tahara Y.O."/>
            <person name="Takano Y."/>
            <person name="Tasumi E."/>
            <person name="Uematsu K."/>
            <person name="Yoshimura T."/>
            <person name="Itoh T."/>
            <person name="Ohkuma M."/>
            <person name="Takai K."/>
        </authorList>
    </citation>
    <scope>NUCLEOTIDE SEQUENCE [LARGE SCALE GENOMIC DNA]</scope>
    <source>
        <strain evidence="5 6">MK-D1</strain>
    </source>
</reference>
<dbReference type="PROSITE" id="PS51084">
    <property type="entry name" value="HIT_2"/>
    <property type="match status" value="1"/>
</dbReference>
<keyword evidence="6" id="KW-1185">Reference proteome</keyword>
<dbReference type="Proteomes" id="UP000321408">
    <property type="component" value="Chromosome"/>
</dbReference>
<keyword evidence="5" id="KW-0489">Methyltransferase</keyword>
<dbReference type="SUPFAM" id="SSF54197">
    <property type="entry name" value="HIT-like"/>
    <property type="match status" value="1"/>
</dbReference>
<reference evidence="5 6" key="1">
    <citation type="journal article" date="2020" name="Nature">
        <title>Isolation of an archaeon at the prokaryote-eukaryote interface.</title>
        <authorList>
            <person name="Imachi H."/>
            <person name="Nobu M.K."/>
            <person name="Nakahara N."/>
            <person name="Morono Y."/>
            <person name="Ogawara M."/>
            <person name="Takaki Y."/>
            <person name="Takano Y."/>
            <person name="Uematsu K."/>
            <person name="Ikuta T."/>
            <person name="Ito M."/>
            <person name="Matsui Y."/>
            <person name="Miyazaki M."/>
            <person name="Murata K."/>
            <person name="Saito Y."/>
            <person name="Sakai S."/>
            <person name="Song C."/>
            <person name="Tasumi E."/>
            <person name="Yamanaka Y."/>
            <person name="Yamaguchi T."/>
            <person name="Kamagata Y."/>
            <person name="Tamaki H."/>
            <person name="Takai K."/>
        </authorList>
    </citation>
    <scope>NUCLEOTIDE SEQUENCE [LARGE SCALE GENOMIC DNA]</scope>
    <source>
        <strain evidence="5 6">MK-D1</strain>
    </source>
</reference>
<dbReference type="EC" id="2.1.1.-" evidence="5"/>
<dbReference type="OrthoDB" id="26806at2157"/>
<dbReference type="PROSITE" id="PS00892">
    <property type="entry name" value="HIT_1"/>
    <property type="match status" value="1"/>
</dbReference>
<dbReference type="InterPro" id="IPR001310">
    <property type="entry name" value="Histidine_triad_HIT"/>
</dbReference>
<dbReference type="InterPro" id="IPR019808">
    <property type="entry name" value="Histidine_triad_CS"/>
</dbReference>
<feature type="short sequence motif" description="Histidine triad motif" evidence="2 3">
    <location>
        <begin position="99"/>
        <end position="103"/>
    </location>
</feature>
<feature type="active site" description="Tele-AMP-histidine intermediate" evidence="1">
    <location>
        <position position="101"/>
    </location>
</feature>
<dbReference type="InterPro" id="IPR011146">
    <property type="entry name" value="HIT-like"/>
</dbReference>
<protein>
    <submittedName>
        <fullName evidence="5">HIT family protein</fullName>
        <ecNumber evidence="5">2.1.1.-</ecNumber>
    </submittedName>
</protein>
<proteinExistence type="predicted"/>
<dbReference type="InterPro" id="IPR039384">
    <property type="entry name" value="HINT"/>
</dbReference>
<feature type="domain" description="HIT" evidence="4">
    <location>
        <begin position="7"/>
        <end position="114"/>
    </location>
</feature>
<dbReference type="PANTHER" id="PTHR46648">
    <property type="entry name" value="HIT FAMILY PROTEIN 1"/>
    <property type="match status" value="1"/>
</dbReference>
<dbReference type="PANTHER" id="PTHR46648:SF1">
    <property type="entry name" value="ADENOSINE 5'-MONOPHOSPHORAMIDASE HNT1"/>
    <property type="match status" value="1"/>
</dbReference>
<dbReference type="RefSeq" id="WP_147661831.1">
    <property type="nucleotide sequence ID" value="NZ_CP042905.2"/>
</dbReference>
<dbReference type="Gene3D" id="3.30.428.10">
    <property type="entry name" value="HIT-like"/>
    <property type="match status" value="1"/>
</dbReference>
<evidence type="ECO:0000256" key="3">
    <source>
        <dbReference type="PROSITE-ProRule" id="PRU00464"/>
    </source>
</evidence>
<gene>
    <name evidence="5" type="ORF">DSAG12_00717</name>
</gene>
<evidence type="ECO:0000313" key="5">
    <source>
        <dbReference type="EMBL" id="QEE14896.1"/>
    </source>
</evidence>
<sequence length="137" mass="15895">MSEEECIFCKIIEGQIPSYKIYENDSLLAFLDIFPLSYGHTVVVPKKHYYNFLDMPEDDMSDFFKDLRNISALIMKKLKIDGFNLVQNNFPAAGQVIHHLHFHIIPRMKGDGPLKMIPGKIQAKEDDLKKIIQKIKE</sequence>
<dbReference type="PRINTS" id="PR00332">
    <property type="entry name" value="HISTRIAD"/>
</dbReference>
<dbReference type="AlphaFoldDB" id="A0A5B9D8G1"/>
<dbReference type="InterPro" id="IPR036265">
    <property type="entry name" value="HIT-like_sf"/>
</dbReference>
<dbReference type="CDD" id="cd01277">
    <property type="entry name" value="HINT_subgroup"/>
    <property type="match status" value="1"/>
</dbReference>
<dbReference type="GeneID" id="41328720"/>
<evidence type="ECO:0000256" key="2">
    <source>
        <dbReference type="PIRSR" id="PIRSR601310-3"/>
    </source>
</evidence>
<evidence type="ECO:0000313" key="6">
    <source>
        <dbReference type="Proteomes" id="UP000321408"/>
    </source>
</evidence>
<organism evidence="5 6">
    <name type="scientific">Promethearchaeum syntrophicum</name>
    <dbReference type="NCBI Taxonomy" id="2594042"/>
    <lineage>
        <taxon>Archaea</taxon>
        <taxon>Promethearchaeati</taxon>
        <taxon>Promethearchaeota</taxon>
        <taxon>Promethearchaeia</taxon>
        <taxon>Promethearchaeales</taxon>
        <taxon>Promethearchaeaceae</taxon>
        <taxon>Promethearchaeum</taxon>
    </lineage>
</organism>
<dbReference type="Pfam" id="PF01230">
    <property type="entry name" value="HIT"/>
    <property type="match status" value="1"/>
</dbReference>
<dbReference type="GO" id="GO:0003824">
    <property type="term" value="F:catalytic activity"/>
    <property type="evidence" value="ECO:0007669"/>
    <property type="project" value="InterPro"/>
</dbReference>